<dbReference type="OrthoDB" id="9810913at2"/>
<comment type="similarity">
    <text evidence="5 8">Belongs to the DegT/DnrJ/EryC1 family.</text>
</comment>
<dbReference type="InterPro" id="IPR015424">
    <property type="entry name" value="PyrdxlP-dep_Trfase"/>
</dbReference>
<dbReference type="RefSeq" id="WP_068605784.1">
    <property type="nucleotide sequence ID" value="NZ_CP011388.1"/>
</dbReference>
<dbReference type="Gene3D" id="3.40.640.10">
    <property type="entry name" value="Type I PLP-dependent aspartate aminotransferase-like (Major domain)"/>
    <property type="match status" value="1"/>
</dbReference>
<comment type="cofactor">
    <cofactor evidence="1">
        <name>pyridoxal 5'-phosphate</name>
        <dbReference type="ChEBI" id="CHEBI:597326"/>
    </cofactor>
</comment>
<dbReference type="AlphaFoldDB" id="A0A172TGS4"/>
<keyword evidence="4 7" id="KW-0663">Pyridoxal phosphate</keyword>
<dbReference type="GO" id="GO:0008483">
    <property type="term" value="F:transaminase activity"/>
    <property type="evidence" value="ECO:0007669"/>
    <property type="project" value="UniProtKB-KW"/>
</dbReference>
<keyword evidence="2 9" id="KW-0032">Aminotransferase</keyword>
<dbReference type="KEGG" id="pswu:SY83_08155"/>
<dbReference type="InterPro" id="IPR000653">
    <property type="entry name" value="DegT/StrS_aminotransferase"/>
</dbReference>
<dbReference type="InterPro" id="IPR015422">
    <property type="entry name" value="PyrdxlP-dep_Trfase_small"/>
</dbReference>
<keyword evidence="3 9" id="KW-0808">Transferase</keyword>
<evidence type="ECO:0000313" key="9">
    <source>
        <dbReference type="EMBL" id="ANE46249.1"/>
    </source>
</evidence>
<dbReference type="GO" id="GO:0000271">
    <property type="term" value="P:polysaccharide biosynthetic process"/>
    <property type="evidence" value="ECO:0007669"/>
    <property type="project" value="TreeGrafter"/>
</dbReference>
<organism evidence="9 10">
    <name type="scientific">Paenibacillus swuensis</name>
    <dbReference type="NCBI Taxonomy" id="1178515"/>
    <lineage>
        <taxon>Bacteria</taxon>
        <taxon>Bacillati</taxon>
        <taxon>Bacillota</taxon>
        <taxon>Bacilli</taxon>
        <taxon>Bacillales</taxon>
        <taxon>Paenibacillaceae</taxon>
        <taxon>Paenibacillus</taxon>
    </lineage>
</organism>
<evidence type="ECO:0000256" key="1">
    <source>
        <dbReference type="ARBA" id="ARBA00001933"/>
    </source>
</evidence>
<dbReference type="PATRIC" id="fig|1178515.4.peg.1620"/>
<evidence type="ECO:0000256" key="4">
    <source>
        <dbReference type="ARBA" id="ARBA00022898"/>
    </source>
</evidence>
<dbReference type="STRING" id="1178515.SY83_08155"/>
<dbReference type="Pfam" id="PF01041">
    <property type="entry name" value="DegT_DnrJ_EryC1"/>
    <property type="match status" value="1"/>
</dbReference>
<name>A0A172TGS4_9BACL</name>
<keyword evidence="10" id="KW-1185">Reference proteome</keyword>
<dbReference type="PANTHER" id="PTHR30244:SF34">
    <property type="entry name" value="DTDP-4-AMINO-4,6-DIDEOXYGALACTOSE TRANSAMINASE"/>
    <property type="match status" value="1"/>
</dbReference>
<dbReference type="GO" id="GO:0030170">
    <property type="term" value="F:pyridoxal phosphate binding"/>
    <property type="evidence" value="ECO:0007669"/>
    <property type="project" value="TreeGrafter"/>
</dbReference>
<dbReference type="FunFam" id="3.40.640.10:FF:000090">
    <property type="entry name" value="Pyridoxal phosphate-dependent aminotransferase"/>
    <property type="match status" value="1"/>
</dbReference>
<dbReference type="CDD" id="cd00616">
    <property type="entry name" value="AHBA_syn"/>
    <property type="match status" value="1"/>
</dbReference>
<proteinExistence type="inferred from homology"/>
<feature type="active site" description="Proton acceptor" evidence="6">
    <location>
        <position position="195"/>
    </location>
</feature>
<evidence type="ECO:0000256" key="7">
    <source>
        <dbReference type="PIRSR" id="PIRSR000390-2"/>
    </source>
</evidence>
<dbReference type="InterPro" id="IPR015421">
    <property type="entry name" value="PyrdxlP-dep_Trfase_major"/>
</dbReference>
<dbReference type="Proteomes" id="UP000076927">
    <property type="component" value="Chromosome"/>
</dbReference>
<evidence type="ECO:0000256" key="8">
    <source>
        <dbReference type="RuleBase" id="RU004508"/>
    </source>
</evidence>
<dbReference type="PIRSF" id="PIRSF000390">
    <property type="entry name" value="PLP_StrS"/>
    <property type="match status" value="1"/>
</dbReference>
<evidence type="ECO:0000256" key="5">
    <source>
        <dbReference type="ARBA" id="ARBA00037999"/>
    </source>
</evidence>
<dbReference type="SUPFAM" id="SSF53383">
    <property type="entry name" value="PLP-dependent transferases"/>
    <property type="match status" value="1"/>
</dbReference>
<dbReference type="EMBL" id="CP011388">
    <property type="protein sequence ID" value="ANE46249.1"/>
    <property type="molecule type" value="Genomic_DNA"/>
</dbReference>
<accession>A0A172TGS4</accession>
<evidence type="ECO:0000256" key="3">
    <source>
        <dbReference type="ARBA" id="ARBA00022679"/>
    </source>
</evidence>
<dbReference type="Gene3D" id="3.90.1150.10">
    <property type="entry name" value="Aspartate Aminotransferase, domain 1"/>
    <property type="match status" value="1"/>
</dbReference>
<sequence>MLDHTVPSRIYLSAPHMSGNEQVYIEEAFRTNWVAPLGPNLDAFEQECAAHVGARGAVALSSGTAALHIALSLLEIGSGDRVFCSALTFVASANPIVYTGAEPVFIDSEPQTWNMSPDALQDAFSAAEAEGRLPKAVVVVHLYGQSARMDEIMEICNRYEVPVIEDAAESLGSSYKGRASGTMGAFGFYSFNGNKIITTSGGGMLVSDNLRALEKARFLAQQSRDPALHYQHSQLGYNYRMSNILAGIGRAQLQVLEERVIARRQVYERYRLLLEDIQGLHWMPELKQTATNRWLTALTVDPSKTGLTPTSIIAALTEANVESRPVWKPLHLQPLFRGCRFHAHRPNYSVSEELFRTGLCLPSGSNLTLDDQIRVTDRIRSLVTQEFSIELA</sequence>
<reference evidence="9 10" key="1">
    <citation type="submission" date="2015-01" db="EMBL/GenBank/DDBJ databases">
        <title>Paenibacillus swuensis/DY6/whole genome sequencing.</title>
        <authorList>
            <person name="Kim M.K."/>
            <person name="Srinivasan S."/>
            <person name="Lee J.-J."/>
        </authorList>
    </citation>
    <scope>NUCLEOTIDE SEQUENCE [LARGE SCALE GENOMIC DNA]</scope>
    <source>
        <strain evidence="9 10">DY6</strain>
    </source>
</reference>
<feature type="modified residue" description="N6-(pyridoxal phosphate)lysine" evidence="7">
    <location>
        <position position="195"/>
    </location>
</feature>
<evidence type="ECO:0000313" key="10">
    <source>
        <dbReference type="Proteomes" id="UP000076927"/>
    </source>
</evidence>
<dbReference type="PANTHER" id="PTHR30244">
    <property type="entry name" value="TRANSAMINASE"/>
    <property type="match status" value="1"/>
</dbReference>
<gene>
    <name evidence="9" type="ORF">SY83_08155</name>
</gene>
<evidence type="ECO:0000256" key="6">
    <source>
        <dbReference type="PIRSR" id="PIRSR000390-1"/>
    </source>
</evidence>
<protein>
    <submittedName>
        <fullName evidence="9">Pyridoxal phosphate-dependent aminotransferase</fullName>
    </submittedName>
</protein>
<evidence type="ECO:0000256" key="2">
    <source>
        <dbReference type="ARBA" id="ARBA00022576"/>
    </source>
</evidence>